<accession>A0ABQ4GM37</accession>
<protein>
    <submittedName>
        <fullName evidence="1">Uncharacterized protein</fullName>
    </submittedName>
</protein>
<dbReference type="RefSeq" id="WP_204049148.1">
    <property type="nucleotide sequence ID" value="NZ_BOOF01000017.1"/>
</dbReference>
<organism evidence="1 2">
    <name type="scientific">Microbispora siamensis</name>
    <dbReference type="NCBI Taxonomy" id="564413"/>
    <lineage>
        <taxon>Bacteria</taxon>
        <taxon>Bacillati</taxon>
        <taxon>Actinomycetota</taxon>
        <taxon>Actinomycetes</taxon>
        <taxon>Streptosporangiales</taxon>
        <taxon>Streptosporangiaceae</taxon>
        <taxon>Microbispora</taxon>
    </lineage>
</organism>
<gene>
    <name evidence="1" type="ORF">Msi02_33070</name>
</gene>
<sequence>MTQFEASARPMALGLKVGEVVEVRGVEEIMATLDEKGELDGLPFMPEMLPFCGRRMTVHKVAHKLCDTVTGTGMRRMRDAVHLTGHLTTGARCDGSAHGGCQTACALYWKEAWLKRVDPGGPPPDPAPEPLRSLPLLEVNTCREPDADGEVRYRCQATELLRAAPEALPFRDLGQYVTDVRVGNAGVLATLRTIFFGLFNRFQRATRRLPRWMRFRDGMEWGFVPPGPNTTTPTELSDLQPGELVRIKPRDAIVATLDKRRLNRGMGFEEEMARYCGRVARVAARVERCIDEKTGRMLQMKSPCIVLDGVVCAGVYKANCPRAFVPFWREIWLERVTEEN</sequence>
<proteinExistence type="predicted"/>
<comment type="caution">
    <text evidence="1">The sequence shown here is derived from an EMBL/GenBank/DDBJ whole genome shotgun (WGS) entry which is preliminary data.</text>
</comment>
<reference evidence="1 2" key="1">
    <citation type="submission" date="2021-01" db="EMBL/GenBank/DDBJ databases">
        <title>Whole genome shotgun sequence of Microbispora siamensis NBRC 104113.</title>
        <authorList>
            <person name="Komaki H."/>
            <person name="Tamura T."/>
        </authorList>
    </citation>
    <scope>NUCLEOTIDE SEQUENCE [LARGE SCALE GENOMIC DNA]</scope>
    <source>
        <strain evidence="1 2">NBRC 104113</strain>
    </source>
</reference>
<dbReference type="EMBL" id="BOOF01000017">
    <property type="protein sequence ID" value="GIH62490.1"/>
    <property type="molecule type" value="Genomic_DNA"/>
</dbReference>
<dbReference type="Proteomes" id="UP000660454">
    <property type="component" value="Unassembled WGS sequence"/>
</dbReference>
<evidence type="ECO:0000313" key="2">
    <source>
        <dbReference type="Proteomes" id="UP000660454"/>
    </source>
</evidence>
<evidence type="ECO:0000313" key="1">
    <source>
        <dbReference type="EMBL" id="GIH62490.1"/>
    </source>
</evidence>
<keyword evidence="2" id="KW-1185">Reference proteome</keyword>
<name>A0ABQ4GM37_9ACTN</name>